<dbReference type="CDD" id="cd00947">
    <property type="entry name" value="TBP_aldolase_IIB"/>
    <property type="match status" value="1"/>
</dbReference>
<dbReference type="Proteomes" id="UP001072007">
    <property type="component" value="Unassembled WGS sequence"/>
</dbReference>
<evidence type="ECO:0000313" key="3">
    <source>
        <dbReference type="Proteomes" id="UP001072007"/>
    </source>
</evidence>
<dbReference type="Gene3D" id="3.20.20.70">
    <property type="entry name" value="Aldolase class I"/>
    <property type="match status" value="1"/>
</dbReference>
<name>A0ABT4C016_9LACT</name>
<gene>
    <name evidence="2" type="ORF">ODY23_01105</name>
</gene>
<dbReference type="InterPro" id="IPR013785">
    <property type="entry name" value="Aldolase_TIM"/>
</dbReference>
<comment type="caution">
    <text evidence="2">The sequence shown here is derived from an EMBL/GenBank/DDBJ whole genome shotgun (WGS) entry which is preliminary data.</text>
</comment>
<evidence type="ECO:0000313" key="2">
    <source>
        <dbReference type="EMBL" id="MCY3024908.1"/>
    </source>
</evidence>
<organism evidence="2 3">
    <name type="scientific">Aerococcus loyolae</name>
    <dbReference type="NCBI Taxonomy" id="2976809"/>
    <lineage>
        <taxon>Bacteria</taxon>
        <taxon>Bacillati</taxon>
        <taxon>Bacillota</taxon>
        <taxon>Bacilli</taxon>
        <taxon>Lactobacillales</taxon>
        <taxon>Aerococcaceae</taxon>
        <taxon>Aerococcus</taxon>
    </lineage>
</organism>
<dbReference type="PANTHER" id="PTHR30304">
    <property type="entry name" value="D-TAGATOSE-1,6-BISPHOSPHATE ALDOLASE"/>
    <property type="match status" value="1"/>
</dbReference>
<dbReference type="Pfam" id="PF01116">
    <property type="entry name" value="F_bP_aldolase"/>
    <property type="match status" value="1"/>
</dbReference>
<dbReference type="InterPro" id="IPR000771">
    <property type="entry name" value="FBA_II"/>
</dbReference>
<dbReference type="PIRSF" id="PIRSF001359">
    <property type="entry name" value="F_bP_aldolase_II"/>
    <property type="match status" value="1"/>
</dbReference>
<dbReference type="InterPro" id="IPR050246">
    <property type="entry name" value="Class_II_FBP_aldolase"/>
</dbReference>
<dbReference type="PANTHER" id="PTHR30304:SF0">
    <property type="entry name" value="D-TAGATOSE-1,6-BISPHOSPHATE ALDOLASE SUBUNIT GATY-RELATED"/>
    <property type="match status" value="1"/>
</dbReference>
<accession>A0ABT4C016</accession>
<dbReference type="NCBIfam" id="TIGR00167">
    <property type="entry name" value="cbbA"/>
    <property type="match status" value="1"/>
</dbReference>
<dbReference type="EMBL" id="JAOTMD010000002">
    <property type="protein sequence ID" value="MCY3024908.1"/>
    <property type="molecule type" value="Genomic_DNA"/>
</dbReference>
<proteinExistence type="predicted"/>
<sequence>MTLVSLNKILEQANEEKYAVGAFNATNINTLRGIVEAAEENKSPVVIQLAESHFKYFPLNRTTMDVFLNIAEDSSVPVCVHLDHGETFEAIVKALAGGFSSVMVDASKETFEENVRRTKKVIELADILGVTVEAELGVMNAEDGSGKLDYNHMNNSYTNPNDAKKFVELTHVDALAVAFGTVHGVYASKPHLNFERLREIKEATKIPLVVHGGSGLSDEEYRKCVENGINKINYYSTMSYEVTNSIRNFLNENKKAFLFDIDETTVQAVKQNISAKIKVFGSAGKV</sequence>
<evidence type="ECO:0000256" key="1">
    <source>
        <dbReference type="ARBA" id="ARBA00001947"/>
    </source>
</evidence>
<dbReference type="GeneID" id="86970076"/>
<comment type="cofactor">
    <cofactor evidence="1">
        <name>Zn(2+)</name>
        <dbReference type="ChEBI" id="CHEBI:29105"/>
    </cofactor>
</comment>
<dbReference type="RefSeq" id="WP_064293448.1">
    <property type="nucleotide sequence ID" value="NZ_JAOTMC010000003.1"/>
</dbReference>
<reference evidence="2" key="1">
    <citation type="submission" date="2024-05" db="EMBL/GenBank/DDBJ databases">
        <title>Aerococcus urinae taxonomy study.</title>
        <authorList>
            <person name="Christensen J."/>
            <person name="Senneby E."/>
        </authorList>
    </citation>
    <scope>NUCLEOTIDE SEQUENCE</scope>
    <source>
        <strain evidence="2">CDC-3352-U95</strain>
    </source>
</reference>
<keyword evidence="3" id="KW-1185">Reference proteome</keyword>
<dbReference type="SUPFAM" id="SSF51569">
    <property type="entry name" value="Aldolase"/>
    <property type="match status" value="1"/>
</dbReference>
<protein>
    <submittedName>
        <fullName evidence="2">Class II fructose-bisphosphate aldolase</fullName>
    </submittedName>
</protein>